<dbReference type="EC" id="3.4.16.-" evidence="7"/>
<organism evidence="8 9">
    <name type="scientific">Ciona intestinalis</name>
    <name type="common">Transparent sea squirt</name>
    <name type="synonym">Ascidia intestinalis</name>
    <dbReference type="NCBI Taxonomy" id="7719"/>
    <lineage>
        <taxon>Eukaryota</taxon>
        <taxon>Metazoa</taxon>
        <taxon>Chordata</taxon>
        <taxon>Tunicata</taxon>
        <taxon>Ascidiacea</taxon>
        <taxon>Phlebobranchia</taxon>
        <taxon>Cionidae</taxon>
        <taxon>Ciona</taxon>
    </lineage>
</organism>
<dbReference type="InterPro" id="IPR001563">
    <property type="entry name" value="Peptidase_S10"/>
</dbReference>
<evidence type="ECO:0000313" key="8">
    <source>
        <dbReference type="Ensembl" id="ENSCINP00000009147.3"/>
    </source>
</evidence>
<dbReference type="GO" id="GO:1904715">
    <property type="term" value="P:negative regulation of chaperone-mediated autophagy"/>
    <property type="evidence" value="ECO:0007669"/>
    <property type="project" value="UniProtKB-ARBA"/>
</dbReference>
<dbReference type="GO" id="GO:0004185">
    <property type="term" value="F:serine-type carboxypeptidase activity"/>
    <property type="evidence" value="ECO:0000318"/>
    <property type="project" value="GO_Central"/>
</dbReference>
<dbReference type="InterPro" id="IPR029058">
    <property type="entry name" value="AB_hydrolase_fold"/>
</dbReference>
<dbReference type="AlphaFoldDB" id="F6Y403"/>
<reference evidence="9" key="1">
    <citation type="journal article" date="2002" name="Science">
        <title>The draft genome of Ciona intestinalis: insights into chordate and vertebrate origins.</title>
        <authorList>
            <person name="Dehal P."/>
            <person name="Satou Y."/>
            <person name="Campbell R.K."/>
            <person name="Chapman J."/>
            <person name="Degnan B."/>
            <person name="De Tomaso A."/>
            <person name="Davidson B."/>
            <person name="Di Gregorio A."/>
            <person name="Gelpke M."/>
            <person name="Goodstein D.M."/>
            <person name="Harafuji N."/>
            <person name="Hastings K.E."/>
            <person name="Ho I."/>
            <person name="Hotta K."/>
            <person name="Huang W."/>
            <person name="Kawashima T."/>
            <person name="Lemaire P."/>
            <person name="Martinez D."/>
            <person name="Meinertzhagen I.A."/>
            <person name="Necula S."/>
            <person name="Nonaka M."/>
            <person name="Putnam N."/>
            <person name="Rash S."/>
            <person name="Saiga H."/>
            <person name="Satake M."/>
            <person name="Terry A."/>
            <person name="Yamada L."/>
            <person name="Wang H.G."/>
            <person name="Awazu S."/>
            <person name="Azumi K."/>
            <person name="Boore J."/>
            <person name="Branno M."/>
            <person name="Chin-Bow S."/>
            <person name="DeSantis R."/>
            <person name="Doyle S."/>
            <person name="Francino P."/>
            <person name="Keys D.N."/>
            <person name="Haga S."/>
            <person name="Hayashi H."/>
            <person name="Hino K."/>
            <person name="Imai K.S."/>
            <person name="Inaba K."/>
            <person name="Kano S."/>
            <person name="Kobayashi K."/>
            <person name="Kobayashi M."/>
            <person name="Lee B.I."/>
            <person name="Makabe K.W."/>
            <person name="Manohar C."/>
            <person name="Matassi G."/>
            <person name="Medina M."/>
            <person name="Mochizuki Y."/>
            <person name="Mount S."/>
            <person name="Morishita T."/>
            <person name="Miura S."/>
            <person name="Nakayama A."/>
            <person name="Nishizaka S."/>
            <person name="Nomoto H."/>
            <person name="Ohta F."/>
            <person name="Oishi K."/>
            <person name="Rigoutsos I."/>
            <person name="Sano M."/>
            <person name="Sasaki A."/>
            <person name="Sasakura Y."/>
            <person name="Shoguchi E."/>
            <person name="Shin-i T."/>
            <person name="Spagnuolo A."/>
            <person name="Stainier D."/>
            <person name="Suzuki M.M."/>
            <person name="Tassy O."/>
            <person name="Takatori N."/>
            <person name="Tokuoka M."/>
            <person name="Yagi K."/>
            <person name="Yoshizaki F."/>
            <person name="Wada S."/>
            <person name="Zhang C."/>
            <person name="Hyatt P.D."/>
            <person name="Larimer F."/>
            <person name="Detter C."/>
            <person name="Doggett N."/>
            <person name="Glavina T."/>
            <person name="Hawkins T."/>
            <person name="Richardson P."/>
            <person name="Lucas S."/>
            <person name="Kohara Y."/>
            <person name="Levine M."/>
            <person name="Satoh N."/>
            <person name="Rokhsar D.S."/>
        </authorList>
    </citation>
    <scope>NUCLEOTIDE SEQUENCE [LARGE SCALE GENOMIC DNA]</scope>
</reference>
<dbReference type="ESTHER" id="cioin-f6y403">
    <property type="family name" value="Carboxypeptidase_S10"/>
</dbReference>
<evidence type="ECO:0000313" key="9">
    <source>
        <dbReference type="Proteomes" id="UP000008144"/>
    </source>
</evidence>
<accession>F6Y403</accession>
<comment type="subunit">
    <text evidence="6">Heterodimer of a 32 kDa chain and a 20 kDa chain; disulfide-linked.</text>
</comment>
<dbReference type="Ensembl" id="ENSCINT00000009147.3">
    <property type="protein sequence ID" value="ENSCINP00000009147.3"/>
    <property type="gene ID" value="ENSCING00000004429.3"/>
</dbReference>
<dbReference type="FunFam" id="3.40.50.1820:FF:000335">
    <property type="entry name" value="Carboxypeptidase"/>
    <property type="match status" value="1"/>
</dbReference>
<dbReference type="PANTHER" id="PTHR11802">
    <property type="entry name" value="SERINE PROTEASE FAMILY S10 SERINE CARBOXYPEPTIDASE"/>
    <property type="match status" value="1"/>
</dbReference>
<dbReference type="Pfam" id="PF00450">
    <property type="entry name" value="Peptidase_S10"/>
    <property type="match status" value="1"/>
</dbReference>
<dbReference type="HOGENOM" id="CLU_008523_13_3_1"/>
<keyword evidence="4 7" id="KW-0378">Hydrolase</keyword>
<evidence type="ECO:0000256" key="7">
    <source>
        <dbReference type="RuleBase" id="RU361156"/>
    </source>
</evidence>
<dbReference type="FunCoup" id="F6Y403">
    <property type="interactions" value="32"/>
</dbReference>
<evidence type="ECO:0000256" key="4">
    <source>
        <dbReference type="ARBA" id="ARBA00022801"/>
    </source>
</evidence>
<dbReference type="SUPFAM" id="SSF53474">
    <property type="entry name" value="alpha/beta-Hydrolases"/>
    <property type="match status" value="1"/>
</dbReference>
<feature type="signal peptide" evidence="7">
    <location>
        <begin position="1"/>
        <end position="18"/>
    </location>
</feature>
<evidence type="ECO:0000256" key="1">
    <source>
        <dbReference type="ARBA" id="ARBA00009431"/>
    </source>
</evidence>
<proteinExistence type="inferred from homology"/>
<keyword evidence="9" id="KW-1185">Reference proteome</keyword>
<evidence type="ECO:0000256" key="6">
    <source>
        <dbReference type="ARBA" id="ARBA00061741"/>
    </source>
</evidence>
<dbReference type="InParanoid" id="F6Y403"/>
<sequence length="420" mass="47207">MFSFYLLISLNFICLTFAAKSADLITSLPGLSNFPSFKQYSGYLDATSTKHLHYWFVESQNNPATDPVVLWLNGGPGCSSLDGLLSENGPLHVNNDGETLYANPYSWNKIANVLYLESPAGVGYSYDDNNDVKTSDDEVSQHNYNALVDFFKKFPEFVKNPFFVSGESYGGIYLPTLSVRIMQGSFHINFKGMAVGNGMSSFSLNDESLVFFAYYHGLFGKVLWDRLGVDCCNGTITRENFFNPKVAEVFQYVYNCGLNEYALYLDCASVVPPCINATAQTNYLNKASVRQALHIKEGLPTWAVCSDAVGASYQRLYDDMYSQYHQLLKHPNFRILVYNGDTDMACNFLGDQWFVDGLKLTSTMSHRPWYVEGQVAGFAQQFGNLTYTTIRGAGHMVPQWAPSYAYSMFEKFVLDKPFTN</sequence>
<evidence type="ECO:0000256" key="3">
    <source>
        <dbReference type="ARBA" id="ARBA00022670"/>
    </source>
</evidence>
<keyword evidence="2 7" id="KW-0121">Carboxypeptidase</keyword>
<reference evidence="8" key="2">
    <citation type="submission" date="2025-08" db="UniProtKB">
        <authorList>
            <consortium name="Ensembl"/>
        </authorList>
    </citation>
    <scope>IDENTIFICATION</scope>
</reference>
<dbReference type="GO" id="GO:0031647">
    <property type="term" value="P:regulation of protein stability"/>
    <property type="evidence" value="ECO:0007669"/>
    <property type="project" value="UniProtKB-ARBA"/>
</dbReference>
<comment type="function">
    <text evidence="5">Protective protein appears to be essential for both the activity of beta-galactosidase and neuraminidase, it associates with these enzymes and exerts a protective function necessary for their stability and activity. This protein is also a carboxypeptidase and can deamidate tachykinins.</text>
</comment>
<gene>
    <name evidence="8" type="primary">LOC100176903</name>
</gene>
<dbReference type="STRING" id="7719.ENSCINP00000009147"/>
<evidence type="ECO:0000256" key="5">
    <source>
        <dbReference type="ARBA" id="ARBA00054649"/>
    </source>
</evidence>
<dbReference type="PROSITE" id="PS00131">
    <property type="entry name" value="CARBOXYPEPT_SER_SER"/>
    <property type="match status" value="1"/>
</dbReference>
<reference evidence="8" key="3">
    <citation type="submission" date="2025-09" db="UniProtKB">
        <authorList>
            <consortium name="Ensembl"/>
        </authorList>
    </citation>
    <scope>IDENTIFICATION</scope>
</reference>
<evidence type="ECO:0000256" key="2">
    <source>
        <dbReference type="ARBA" id="ARBA00022645"/>
    </source>
</evidence>
<comment type="similarity">
    <text evidence="1 7">Belongs to the peptidase S10 family.</text>
</comment>
<keyword evidence="7" id="KW-0732">Signal</keyword>
<dbReference type="GeneTree" id="ENSGT00880000138014"/>
<feature type="chain" id="PRO_5005130008" description="Carboxypeptidase" evidence="7">
    <location>
        <begin position="19"/>
        <end position="420"/>
    </location>
</feature>
<dbReference type="InterPro" id="IPR033124">
    <property type="entry name" value="Ser_caboxypep_his_AS"/>
</dbReference>
<dbReference type="Gene3D" id="3.40.50.1820">
    <property type="entry name" value="alpha/beta hydrolase"/>
    <property type="match status" value="1"/>
</dbReference>
<dbReference type="InterPro" id="IPR018202">
    <property type="entry name" value="Ser_caboxypep_ser_AS"/>
</dbReference>
<dbReference type="PANTHER" id="PTHR11802:SF201">
    <property type="entry name" value="CARBOXYPEPTIDASE"/>
    <property type="match status" value="1"/>
</dbReference>
<dbReference type="Proteomes" id="UP000008144">
    <property type="component" value="Unassembled WGS sequence"/>
</dbReference>
<dbReference type="PROSITE" id="PS00560">
    <property type="entry name" value="CARBOXYPEPT_SER_HIS"/>
    <property type="match status" value="1"/>
</dbReference>
<dbReference type="PRINTS" id="PR00724">
    <property type="entry name" value="CRBOXYPTASEC"/>
</dbReference>
<name>F6Y403_CIOIN</name>
<keyword evidence="3 7" id="KW-0645">Protease</keyword>
<dbReference type="GO" id="GO:0006508">
    <property type="term" value="P:proteolysis"/>
    <property type="evidence" value="ECO:0007669"/>
    <property type="project" value="UniProtKB-KW"/>
</dbReference>
<dbReference type="OMA" id="GRFLHYW"/>
<dbReference type="MEROPS" id="S10.002"/>
<protein>
    <recommendedName>
        <fullName evidence="7">Carboxypeptidase</fullName>
        <ecNumber evidence="7">3.4.16.-</ecNumber>
    </recommendedName>
</protein>